<evidence type="ECO:0000313" key="2">
    <source>
        <dbReference type="Proteomes" id="UP000177372"/>
    </source>
</evidence>
<comment type="caution">
    <text evidence="1">The sequence shown here is derived from an EMBL/GenBank/DDBJ whole genome shotgun (WGS) entry which is preliminary data.</text>
</comment>
<evidence type="ECO:0000313" key="1">
    <source>
        <dbReference type="EMBL" id="OGG79737.1"/>
    </source>
</evidence>
<dbReference type="STRING" id="1798512.A3A39_04390"/>
<reference evidence="1 2" key="1">
    <citation type="journal article" date="2016" name="Nat. Commun.">
        <title>Thousands of microbial genomes shed light on interconnected biogeochemical processes in an aquifer system.</title>
        <authorList>
            <person name="Anantharaman K."/>
            <person name="Brown C.T."/>
            <person name="Hug L.A."/>
            <person name="Sharon I."/>
            <person name="Castelle C.J."/>
            <person name="Probst A.J."/>
            <person name="Thomas B.C."/>
            <person name="Singh A."/>
            <person name="Wilkins M.J."/>
            <person name="Karaoz U."/>
            <person name="Brodie E.L."/>
            <person name="Williams K.H."/>
            <person name="Hubbard S.S."/>
            <person name="Banfield J.F."/>
        </authorList>
    </citation>
    <scope>NUCLEOTIDE SEQUENCE [LARGE SCALE GENOMIC DNA]</scope>
</reference>
<proteinExistence type="predicted"/>
<sequence>MIKRVLIGFALAIVVILFLIWLFTGGPRKISGAASGLANSFNIIFWSSTSTGQFRLPWQPADLSLGPDISGIAQDNEGQEAQTPEEELSAAQKEYDAIVKKMRDAKTFGEPSPFRGKVQLAQGDAKASSPGSEHLIVEAMWDNTAPTNVSGWSLQSALTGIRGYISRGANFFILGAINTQGDVYLNPGASAVVTSGYSPLGTSFRENLCSGYLGELRTFTPSLSRNCPPPSESFPLTPENLRTYGDACFDFVQSLPACTFPRTPASISPACHIFLSNNLSYNGCVQNFQHKSDFARDSWRIYLNAGGELWRNTHDIIRLLDAEGRTVDVVSY</sequence>
<dbReference type="Proteomes" id="UP000177372">
    <property type="component" value="Unassembled WGS sequence"/>
</dbReference>
<dbReference type="AlphaFoldDB" id="A0A1F6F1M6"/>
<protein>
    <recommendedName>
        <fullName evidence="3">LTD domain-containing protein</fullName>
    </recommendedName>
</protein>
<organism evidence="1 2">
    <name type="scientific">Candidatus Kaiserbacteria bacterium RIFCSPLOWO2_01_FULL_54_13</name>
    <dbReference type="NCBI Taxonomy" id="1798512"/>
    <lineage>
        <taxon>Bacteria</taxon>
        <taxon>Candidatus Kaiseribacteriota</taxon>
    </lineage>
</organism>
<evidence type="ECO:0008006" key="3">
    <source>
        <dbReference type="Google" id="ProtNLM"/>
    </source>
</evidence>
<name>A0A1F6F1M6_9BACT</name>
<gene>
    <name evidence="1" type="ORF">A3A39_04390</name>
</gene>
<accession>A0A1F6F1M6</accession>
<dbReference type="EMBL" id="MFLZ01000020">
    <property type="protein sequence ID" value="OGG79737.1"/>
    <property type="molecule type" value="Genomic_DNA"/>
</dbReference>